<reference evidence="7 8" key="1">
    <citation type="journal article" date="2015" name="Genome Announc.">
        <title>Complete Genome Sequence of a Novel Bacterium within the Family Rhodocyclaceae That Degrades Polycyclic Aromatic Hydrocarbons.</title>
        <authorList>
            <person name="Singleton D.R."/>
            <person name="Dickey A.N."/>
            <person name="Scholl E.H."/>
            <person name="Wright F.A."/>
            <person name="Aitken M.D."/>
        </authorList>
    </citation>
    <scope>NUCLEOTIDE SEQUENCE [LARGE SCALE GENOMIC DNA]</scope>
    <source>
        <strain evidence="8">PG1-Ca6</strain>
    </source>
</reference>
<keyword evidence="7" id="KW-0223">Dioxygenase</keyword>
<sequence length="271" mass="29404">MIRENTIQPVLFVPHGAPTFILRPGAVGSALARVAASLSRPRAVVVVSAHWSTPQPSVGFASRPETIHDFRGFPDQLYSIRYPATGCREAAIEVQSVLHDAGFPAEASEERGLDHGAWIPLMLMFPDADVPVIPVSIQAHESPEHHLRLGYALAPLVRKGFLIIASGNLTHNLRDYQIAVRHGGEVPSYVREFSDWIGERLSAGDTSALLDYRRQAPSALRAHPTDEHLLPLYVALGAAGKVSISRLHAGVDDYVIAMDAFLFSTSTGVLP</sequence>
<dbReference type="KEGG" id="rbu:PG1C_10540"/>
<protein>
    <submittedName>
        <fullName evidence="7">Aromatic ring-opening dioxygenase LigB</fullName>
    </submittedName>
</protein>
<organism evidence="7 8">
    <name type="scientific">Rugosibacter aromaticivorans</name>
    <dbReference type="NCBI Taxonomy" id="1565605"/>
    <lineage>
        <taxon>Bacteria</taxon>
        <taxon>Pseudomonadati</taxon>
        <taxon>Pseudomonadota</taxon>
        <taxon>Betaproteobacteria</taxon>
        <taxon>Nitrosomonadales</taxon>
        <taxon>Sterolibacteriaceae</taxon>
        <taxon>Rugosibacter</taxon>
    </lineage>
</organism>
<evidence type="ECO:0000256" key="2">
    <source>
        <dbReference type="ARBA" id="ARBA00007581"/>
    </source>
</evidence>
<dbReference type="InterPro" id="IPR004183">
    <property type="entry name" value="Xdiol_dOase_suB"/>
</dbReference>
<dbReference type="HOGENOM" id="CLU_046582_2_1_4"/>
<keyword evidence="3" id="KW-0479">Metal-binding</keyword>
<dbReference type="GO" id="GO:0008198">
    <property type="term" value="F:ferrous iron binding"/>
    <property type="evidence" value="ECO:0007669"/>
    <property type="project" value="InterPro"/>
</dbReference>
<accession>A0A0C5JAF3</accession>
<dbReference type="PATRIC" id="fig|1565605.3.peg.2244"/>
<dbReference type="CDD" id="cd07363">
    <property type="entry name" value="45_DOPA_Dioxygenase"/>
    <property type="match status" value="1"/>
</dbReference>
<name>A0A0C5JAF3_9PROT</name>
<dbReference type="STRING" id="1565605.PG1C_10540"/>
<keyword evidence="5" id="KW-0560">Oxidoreductase</keyword>
<dbReference type="PANTHER" id="PTHR30096:SF0">
    <property type="entry name" value="4,5-DOPA DIOXYGENASE EXTRADIOL-LIKE PROTEIN"/>
    <property type="match status" value="1"/>
</dbReference>
<dbReference type="RefSeq" id="WP_202634775.1">
    <property type="nucleotide sequence ID" value="NZ_CP010554.1"/>
</dbReference>
<dbReference type="PIRSF" id="PIRSF006157">
    <property type="entry name" value="Doxgns_DODA"/>
    <property type="match status" value="1"/>
</dbReference>
<evidence type="ECO:0000259" key="6">
    <source>
        <dbReference type="Pfam" id="PF02900"/>
    </source>
</evidence>
<feature type="domain" description="Extradiol ring-cleavage dioxygenase class III enzyme subunit B" evidence="6">
    <location>
        <begin position="34"/>
        <end position="243"/>
    </location>
</feature>
<evidence type="ECO:0000256" key="5">
    <source>
        <dbReference type="ARBA" id="ARBA00023002"/>
    </source>
</evidence>
<dbReference type="PANTHER" id="PTHR30096">
    <property type="entry name" value="4,5-DOPA DIOXYGENASE EXTRADIOL-LIKE PROTEIN"/>
    <property type="match status" value="1"/>
</dbReference>
<evidence type="ECO:0000313" key="8">
    <source>
        <dbReference type="Proteomes" id="UP000061603"/>
    </source>
</evidence>
<dbReference type="Proteomes" id="UP000061603">
    <property type="component" value="Chromosome"/>
</dbReference>
<proteinExistence type="inferred from homology"/>
<comment type="similarity">
    <text evidence="2">Belongs to the DODA-type extradiol aromatic ring-opening dioxygenase family.</text>
</comment>
<dbReference type="GO" id="GO:0008270">
    <property type="term" value="F:zinc ion binding"/>
    <property type="evidence" value="ECO:0007669"/>
    <property type="project" value="InterPro"/>
</dbReference>
<evidence type="ECO:0000256" key="3">
    <source>
        <dbReference type="ARBA" id="ARBA00022723"/>
    </source>
</evidence>
<dbReference type="SUPFAM" id="SSF53213">
    <property type="entry name" value="LigB-like"/>
    <property type="match status" value="1"/>
</dbReference>
<comment type="cofactor">
    <cofactor evidence="1">
        <name>Zn(2+)</name>
        <dbReference type="ChEBI" id="CHEBI:29105"/>
    </cofactor>
</comment>
<dbReference type="AlphaFoldDB" id="A0A0C5JAF3"/>
<keyword evidence="4" id="KW-0862">Zinc</keyword>
<evidence type="ECO:0000256" key="1">
    <source>
        <dbReference type="ARBA" id="ARBA00001947"/>
    </source>
</evidence>
<dbReference type="GO" id="GO:0016702">
    <property type="term" value="F:oxidoreductase activity, acting on single donors with incorporation of molecular oxygen, incorporation of two atoms of oxygen"/>
    <property type="evidence" value="ECO:0007669"/>
    <property type="project" value="UniProtKB-ARBA"/>
</dbReference>
<keyword evidence="8" id="KW-1185">Reference proteome</keyword>
<dbReference type="Gene3D" id="3.40.830.10">
    <property type="entry name" value="LigB-like"/>
    <property type="match status" value="1"/>
</dbReference>
<evidence type="ECO:0000313" key="7">
    <source>
        <dbReference type="EMBL" id="AJP48758.1"/>
    </source>
</evidence>
<evidence type="ECO:0000256" key="4">
    <source>
        <dbReference type="ARBA" id="ARBA00022833"/>
    </source>
</evidence>
<dbReference type="Pfam" id="PF02900">
    <property type="entry name" value="LigB"/>
    <property type="match status" value="1"/>
</dbReference>
<dbReference type="EMBL" id="CP010554">
    <property type="protein sequence ID" value="AJP48758.1"/>
    <property type="molecule type" value="Genomic_DNA"/>
</dbReference>
<dbReference type="InterPro" id="IPR014436">
    <property type="entry name" value="Extradiol_dOase_DODA"/>
</dbReference>
<gene>
    <name evidence="7" type="ORF">PG1C_10540</name>
</gene>